<dbReference type="InterPro" id="IPR050832">
    <property type="entry name" value="Bact_Acetyltransf"/>
</dbReference>
<dbReference type="SUPFAM" id="SSF55729">
    <property type="entry name" value="Acyl-CoA N-acyltransferases (Nat)"/>
    <property type="match status" value="1"/>
</dbReference>
<evidence type="ECO:0000313" key="4">
    <source>
        <dbReference type="EMBL" id="ROP42872.1"/>
    </source>
</evidence>
<dbReference type="InterPro" id="IPR000182">
    <property type="entry name" value="GNAT_dom"/>
</dbReference>
<keyword evidence="2" id="KW-0012">Acyltransferase</keyword>
<dbReference type="AlphaFoldDB" id="A0A3N1HKK3"/>
<evidence type="ECO:0000256" key="1">
    <source>
        <dbReference type="ARBA" id="ARBA00022679"/>
    </source>
</evidence>
<dbReference type="RefSeq" id="WP_123380252.1">
    <property type="nucleotide sequence ID" value="NZ_RJKN01000005.1"/>
</dbReference>
<feature type="domain" description="N-acetyltransferase" evidence="3">
    <location>
        <begin position="15"/>
        <end position="169"/>
    </location>
</feature>
<organism evidence="4 5">
    <name type="scientific">Pseudokineococcus lusitanus</name>
    <dbReference type="NCBI Taxonomy" id="763993"/>
    <lineage>
        <taxon>Bacteria</taxon>
        <taxon>Bacillati</taxon>
        <taxon>Actinomycetota</taxon>
        <taxon>Actinomycetes</taxon>
        <taxon>Kineosporiales</taxon>
        <taxon>Kineosporiaceae</taxon>
        <taxon>Pseudokineococcus</taxon>
    </lineage>
</organism>
<evidence type="ECO:0000256" key="2">
    <source>
        <dbReference type="ARBA" id="ARBA00023315"/>
    </source>
</evidence>
<dbReference type="OrthoDB" id="70840at2"/>
<proteinExistence type="predicted"/>
<keyword evidence="1 4" id="KW-0808">Transferase</keyword>
<comment type="caution">
    <text evidence="4">The sequence shown here is derived from an EMBL/GenBank/DDBJ whole genome shotgun (WGS) entry which is preliminary data.</text>
</comment>
<keyword evidence="5" id="KW-1185">Reference proteome</keyword>
<sequence>MAEATVAGPAGTARRPVRVLAVGRDDPRHAALVRAAEAELVRRYGDGSLEPPEVAGAAPAGSPVTLATLLAVDDAGTPLGCVVLATLPAVGDGVGEVKRLFVPPEARRRGVAAALLGAVVDAGRTAGLDSLRLVTGTLQPEAIALYEREGWQPAPPYAWADDPMTRTFGRPLP</sequence>
<protein>
    <submittedName>
        <fullName evidence="4">Acetyltransferase (GNAT) family protein</fullName>
    </submittedName>
</protein>
<name>A0A3N1HKK3_9ACTN</name>
<evidence type="ECO:0000259" key="3">
    <source>
        <dbReference type="PROSITE" id="PS51186"/>
    </source>
</evidence>
<dbReference type="Proteomes" id="UP000276232">
    <property type="component" value="Unassembled WGS sequence"/>
</dbReference>
<gene>
    <name evidence="4" type="ORF">EDC03_2160</name>
</gene>
<accession>A0A3N1HKK3</accession>
<dbReference type="InParanoid" id="A0A3N1HKK3"/>
<dbReference type="Pfam" id="PF00583">
    <property type="entry name" value="Acetyltransf_1"/>
    <property type="match status" value="1"/>
</dbReference>
<dbReference type="Gene3D" id="3.40.630.30">
    <property type="match status" value="1"/>
</dbReference>
<dbReference type="EMBL" id="RJKN01000005">
    <property type="protein sequence ID" value="ROP42872.1"/>
    <property type="molecule type" value="Genomic_DNA"/>
</dbReference>
<dbReference type="CDD" id="cd04301">
    <property type="entry name" value="NAT_SF"/>
    <property type="match status" value="1"/>
</dbReference>
<dbReference type="GO" id="GO:0016747">
    <property type="term" value="F:acyltransferase activity, transferring groups other than amino-acyl groups"/>
    <property type="evidence" value="ECO:0007669"/>
    <property type="project" value="InterPro"/>
</dbReference>
<reference evidence="4 5" key="1">
    <citation type="journal article" date="2015" name="Stand. Genomic Sci.">
        <title>Genomic Encyclopedia of Bacterial and Archaeal Type Strains, Phase III: the genomes of soil and plant-associated and newly described type strains.</title>
        <authorList>
            <person name="Whitman W.B."/>
            <person name="Woyke T."/>
            <person name="Klenk H.P."/>
            <person name="Zhou Y."/>
            <person name="Lilburn T.G."/>
            <person name="Beck B.J."/>
            <person name="De Vos P."/>
            <person name="Vandamme P."/>
            <person name="Eisen J.A."/>
            <person name="Garrity G."/>
            <person name="Hugenholtz P."/>
            <person name="Kyrpides N.C."/>
        </authorList>
    </citation>
    <scope>NUCLEOTIDE SEQUENCE [LARGE SCALE GENOMIC DNA]</scope>
    <source>
        <strain evidence="4 5">CECT 7306</strain>
    </source>
</reference>
<dbReference type="PANTHER" id="PTHR43877">
    <property type="entry name" value="AMINOALKYLPHOSPHONATE N-ACETYLTRANSFERASE-RELATED-RELATED"/>
    <property type="match status" value="1"/>
</dbReference>
<dbReference type="InterPro" id="IPR016181">
    <property type="entry name" value="Acyl_CoA_acyltransferase"/>
</dbReference>
<evidence type="ECO:0000313" key="5">
    <source>
        <dbReference type="Proteomes" id="UP000276232"/>
    </source>
</evidence>
<dbReference type="PANTHER" id="PTHR43877:SF2">
    <property type="entry name" value="AMINOALKYLPHOSPHONATE N-ACETYLTRANSFERASE-RELATED"/>
    <property type="match status" value="1"/>
</dbReference>
<dbReference type="PROSITE" id="PS51186">
    <property type="entry name" value="GNAT"/>
    <property type="match status" value="1"/>
</dbReference>